<gene>
    <name evidence="1" type="ORF">SAMN06295960_4660</name>
</gene>
<name>A0A1X7LXW6_9BACL</name>
<evidence type="ECO:0000313" key="2">
    <source>
        <dbReference type="Proteomes" id="UP000193834"/>
    </source>
</evidence>
<sequence length="62" mass="6983">MIEIGDILIMKNGRAYEVIMGQSDNLVEGDLVVVEVDEDNRRISENQQLKIVASTPIIDIIR</sequence>
<dbReference type="EMBL" id="FXAZ01000009">
    <property type="protein sequence ID" value="SMG58277.1"/>
    <property type="molecule type" value="Genomic_DNA"/>
</dbReference>
<evidence type="ECO:0000313" key="1">
    <source>
        <dbReference type="EMBL" id="SMG58277.1"/>
    </source>
</evidence>
<proteinExistence type="predicted"/>
<protein>
    <submittedName>
        <fullName evidence="1">Uncharacterized protein</fullName>
    </submittedName>
</protein>
<organism evidence="1 2">
    <name type="scientific">Paenibacillus aquistagni</name>
    <dbReference type="NCBI Taxonomy" id="1852522"/>
    <lineage>
        <taxon>Bacteria</taxon>
        <taxon>Bacillati</taxon>
        <taxon>Bacillota</taxon>
        <taxon>Bacilli</taxon>
        <taxon>Bacillales</taxon>
        <taxon>Paenibacillaceae</taxon>
        <taxon>Paenibacillus</taxon>
    </lineage>
</organism>
<dbReference type="AlphaFoldDB" id="A0A1X7LXW6"/>
<dbReference type="RefSeq" id="WP_085498551.1">
    <property type="nucleotide sequence ID" value="NZ_FXAZ01000009.1"/>
</dbReference>
<dbReference type="STRING" id="1852522.SAMN06295960_4660"/>
<reference evidence="1 2" key="1">
    <citation type="submission" date="2017-04" db="EMBL/GenBank/DDBJ databases">
        <authorList>
            <person name="Afonso C.L."/>
            <person name="Miller P.J."/>
            <person name="Scott M.A."/>
            <person name="Spackman E."/>
            <person name="Goraichik I."/>
            <person name="Dimitrov K.M."/>
            <person name="Suarez D.L."/>
            <person name="Swayne D.E."/>
        </authorList>
    </citation>
    <scope>NUCLEOTIDE SEQUENCE [LARGE SCALE GENOMIC DNA]</scope>
    <source>
        <strain evidence="1 2">11</strain>
    </source>
</reference>
<dbReference type="Proteomes" id="UP000193834">
    <property type="component" value="Unassembled WGS sequence"/>
</dbReference>
<accession>A0A1X7LXW6</accession>
<keyword evidence="2" id="KW-1185">Reference proteome</keyword>